<gene>
    <name evidence="4" type="ORF">AALO_G00004110</name>
</gene>
<keyword evidence="5" id="KW-1185">Reference proteome</keyword>
<evidence type="ECO:0000313" key="4">
    <source>
        <dbReference type="EMBL" id="KAG5285502.1"/>
    </source>
</evidence>
<evidence type="ECO:0000256" key="1">
    <source>
        <dbReference type="SAM" id="MobiDB-lite"/>
    </source>
</evidence>
<evidence type="ECO:0000259" key="3">
    <source>
        <dbReference type="Pfam" id="PF14951"/>
    </source>
</evidence>
<feature type="region of interest" description="Disordered" evidence="1">
    <location>
        <begin position="137"/>
        <end position="233"/>
    </location>
</feature>
<reference evidence="4 5" key="1">
    <citation type="submission" date="2020-10" db="EMBL/GenBank/DDBJ databases">
        <title>Chromosome-scale genome assembly of the Allis shad, Alosa alosa.</title>
        <authorList>
            <person name="Margot Z."/>
            <person name="Christophe K."/>
            <person name="Cabau C."/>
            <person name="Louis A."/>
            <person name="Berthelot C."/>
            <person name="Parey E."/>
            <person name="Roest Crollius H."/>
            <person name="Montfort J."/>
            <person name="Robinson-Rechavi M."/>
            <person name="Bucao C."/>
            <person name="Bouchez O."/>
            <person name="Gislard M."/>
            <person name="Lluch J."/>
            <person name="Milhes M."/>
            <person name="Lampietro C."/>
            <person name="Lopez Roques C."/>
            <person name="Donnadieu C."/>
            <person name="Braasch I."/>
            <person name="Desvignes T."/>
            <person name="Postlethwait J."/>
            <person name="Bobe J."/>
            <person name="Guiguen Y."/>
        </authorList>
    </citation>
    <scope>NUCLEOTIDE SEQUENCE [LARGE SCALE GENOMIC DNA]</scope>
    <source>
        <strain evidence="4">M-15738</strain>
        <tissue evidence="4">Blood</tissue>
    </source>
</reference>
<dbReference type="Proteomes" id="UP000823561">
    <property type="component" value="Chromosome 1"/>
</dbReference>
<dbReference type="PANTHER" id="PTHR34347:SF1">
    <property type="entry name" value="DNA REPAIR-SCAFFOLDING PROTEIN"/>
    <property type="match status" value="1"/>
</dbReference>
<dbReference type="GO" id="GO:0000228">
    <property type="term" value="C:nuclear chromosome"/>
    <property type="evidence" value="ECO:0007669"/>
    <property type="project" value="TreeGrafter"/>
</dbReference>
<dbReference type="PANTHER" id="PTHR34347">
    <property type="entry name" value="DNA REPAIR-SCAFFOLDING PROTEIN SPIDR"/>
    <property type="match status" value="1"/>
</dbReference>
<comment type="caution">
    <text evidence="4">The sequence shown here is derived from an EMBL/GenBank/DDBJ whole genome shotgun (WGS) entry which is preliminary data.</text>
</comment>
<dbReference type="Pfam" id="PF14951">
    <property type="entry name" value="DUF4503"/>
    <property type="match status" value="1"/>
</dbReference>
<dbReference type="EMBL" id="JADWDJ010000001">
    <property type="protein sequence ID" value="KAG5285502.1"/>
    <property type="molecule type" value="Genomic_DNA"/>
</dbReference>
<feature type="region of interest" description="Disordered" evidence="1">
    <location>
        <begin position="246"/>
        <end position="273"/>
    </location>
</feature>
<sequence length="938" mass="103169">MSVRRKRNSRDLRCVLFSEDVKDTLRNTSAVTKNPTSSSLKSWERCGDGFLDTPTQKKPRSVCPKHATARQYLTTEKYRVEMEEPVHIAWSSSESELSDCEESSPPSKRVATPKPSQSRLKPKLNVSSYLQLLNREADEVPAIESDSDLSDDDEDDEVRTHKETEPDKTAAISDCVSPEKDKWEGKQPQEVQKVPDVDISDYPSDGEGGPAGEGASSTDAGPCPVDPSEGGRRSLRDWVRSAQALLQTPQKQANAHFKTPDDSNKKRRKFESGGLADRLNRLQSRQRSAISFWRHQSTVDITTAAGKPGVLAVQVLSMQEDCGLSVALCQRLEEVPPEGHQNSVQGQQDVAEGQEDAGESNHCLVLFSRETVAQLAPSPGDLIHVHPPWQTLIMEGERCPVILNAHFSQKVLPLERQSHMAPSPKYTPQAHRCRPYPLNCCLGLWLEQSQAHASTEGDDGGSSRQAGVCEWGWPEPGGVSDSLLEALESLGPAGALSQRLEVVLQRVYCLHIPQSSPLRLHGLCRSPHAISPRNSSSSTCRLCVLVQDAWGMFSEVQLQALASEEQLQLFTQQWEGRSCQLQGVKVLQRVTRDRCAPLFSLIDSLWPPTLPLRVHGDSLSCEENRTAAAAPSFCYRLSGNEASVVLSQEMPRSLLYRPPVMLSLQEILQGGKEGGRYSFTANVVFRRLQDSGSGAGDAENWLLFVTDASLQDEEEPRPGSPRRALTVCFRPPHTLQHSVRQAITTASSSSTSRCLLTFRDALLQRGCIVCLEQTTVRLAGAPEDILHPDPLPQPLRLDQLGPETPPNTLCTLTGVIVGVDEQTAYSWPVCSLCESERLEKALAMQEGFLCTACGAEVVKPIVKMQLEVFLNSLSLSDCTIKIKLQQKTIDSILSSLGGDPEFYEVESVLGKEVGPVSAYVRVITRTPGLWVGLEEVCL</sequence>
<organism evidence="4 5">
    <name type="scientific">Alosa alosa</name>
    <name type="common">allis shad</name>
    <dbReference type="NCBI Taxonomy" id="278164"/>
    <lineage>
        <taxon>Eukaryota</taxon>
        <taxon>Metazoa</taxon>
        <taxon>Chordata</taxon>
        <taxon>Craniata</taxon>
        <taxon>Vertebrata</taxon>
        <taxon>Euteleostomi</taxon>
        <taxon>Actinopterygii</taxon>
        <taxon>Neopterygii</taxon>
        <taxon>Teleostei</taxon>
        <taxon>Clupei</taxon>
        <taxon>Clupeiformes</taxon>
        <taxon>Clupeoidei</taxon>
        <taxon>Clupeidae</taxon>
        <taxon>Alosa</taxon>
    </lineage>
</organism>
<proteinExistence type="predicted"/>
<dbReference type="InterPro" id="IPR053054">
    <property type="entry name" value="DNA_repair-scaffolding"/>
</dbReference>
<protein>
    <recommendedName>
        <fullName evidence="6">DNA repair-scaffolding protein</fullName>
    </recommendedName>
</protein>
<accession>A0AAV6HJ55</accession>
<evidence type="ECO:0008006" key="6">
    <source>
        <dbReference type="Google" id="ProtNLM"/>
    </source>
</evidence>
<dbReference type="InterPro" id="IPR028032">
    <property type="entry name" value="DUF4503"/>
</dbReference>
<feature type="domain" description="DUF4503" evidence="3">
    <location>
        <begin position="547"/>
        <end position="938"/>
    </location>
</feature>
<dbReference type="Pfam" id="PF14950">
    <property type="entry name" value="DUF4502"/>
    <property type="match status" value="1"/>
</dbReference>
<feature type="domain" description="DUF4502" evidence="2">
    <location>
        <begin position="4"/>
        <end position="392"/>
    </location>
</feature>
<feature type="region of interest" description="Disordered" evidence="1">
    <location>
        <begin position="90"/>
        <end position="123"/>
    </location>
</feature>
<evidence type="ECO:0000313" key="5">
    <source>
        <dbReference type="Proteomes" id="UP000823561"/>
    </source>
</evidence>
<dbReference type="InterPro" id="IPR028026">
    <property type="entry name" value="DUF4502"/>
</dbReference>
<feature type="compositionally biased region" description="Basic and acidic residues" evidence="1">
    <location>
        <begin position="177"/>
        <end position="187"/>
    </location>
</feature>
<dbReference type="AlphaFoldDB" id="A0AAV6HJ55"/>
<feature type="compositionally biased region" description="Basic and acidic residues" evidence="1">
    <location>
        <begin position="158"/>
        <end position="168"/>
    </location>
</feature>
<evidence type="ECO:0000259" key="2">
    <source>
        <dbReference type="Pfam" id="PF14950"/>
    </source>
</evidence>
<dbReference type="GO" id="GO:0005654">
    <property type="term" value="C:nucleoplasm"/>
    <property type="evidence" value="ECO:0007669"/>
    <property type="project" value="TreeGrafter"/>
</dbReference>
<dbReference type="GO" id="GO:0070202">
    <property type="term" value="P:regulation of establishment of protein localization to chromosome"/>
    <property type="evidence" value="ECO:0007669"/>
    <property type="project" value="TreeGrafter"/>
</dbReference>
<feature type="compositionally biased region" description="Acidic residues" evidence="1">
    <location>
        <begin position="139"/>
        <end position="157"/>
    </location>
</feature>
<feature type="compositionally biased region" description="Polar residues" evidence="1">
    <location>
        <begin position="114"/>
        <end position="123"/>
    </location>
</feature>
<name>A0AAV6HJ55_9TELE</name>
<dbReference type="GO" id="GO:0000724">
    <property type="term" value="P:double-strand break repair via homologous recombination"/>
    <property type="evidence" value="ECO:0007669"/>
    <property type="project" value="TreeGrafter"/>
</dbReference>